<gene>
    <name evidence="1" type="ORF">QOZ94_004266</name>
</gene>
<dbReference type="EMBL" id="JAUSVY010000018">
    <property type="protein sequence ID" value="MDQ0507442.1"/>
    <property type="molecule type" value="Genomic_DNA"/>
</dbReference>
<evidence type="ECO:0000313" key="1">
    <source>
        <dbReference type="EMBL" id="MDQ0507442.1"/>
    </source>
</evidence>
<name>A0ABU0LJX6_XANAG</name>
<dbReference type="Proteomes" id="UP001241747">
    <property type="component" value="Unassembled WGS sequence"/>
</dbReference>
<organism evidence="1 2">
    <name type="scientific">Xanthobacter agilis</name>
    <dbReference type="NCBI Taxonomy" id="47492"/>
    <lineage>
        <taxon>Bacteria</taxon>
        <taxon>Pseudomonadati</taxon>
        <taxon>Pseudomonadota</taxon>
        <taxon>Alphaproteobacteria</taxon>
        <taxon>Hyphomicrobiales</taxon>
        <taxon>Xanthobacteraceae</taxon>
        <taxon>Xanthobacter</taxon>
    </lineage>
</organism>
<proteinExistence type="predicted"/>
<evidence type="ECO:0000313" key="2">
    <source>
        <dbReference type="Proteomes" id="UP001241747"/>
    </source>
</evidence>
<sequence length="63" mass="6815">MSEMGRALQLEGRDPGATVRDWETRNRVSGPVAVSLAFMLGGDPITSRLSEIVDPRTSVAKND</sequence>
<comment type="caution">
    <text evidence="1">The sequence shown here is derived from an EMBL/GenBank/DDBJ whole genome shotgun (WGS) entry which is preliminary data.</text>
</comment>
<accession>A0ABU0LJX6</accession>
<dbReference type="RefSeq" id="WP_237345826.1">
    <property type="nucleotide sequence ID" value="NZ_JABWGX010000013.1"/>
</dbReference>
<reference evidence="1 2" key="1">
    <citation type="submission" date="2023-07" db="EMBL/GenBank/DDBJ databases">
        <title>Genomic Encyclopedia of Type Strains, Phase IV (KMG-IV): sequencing the most valuable type-strain genomes for metagenomic binning, comparative biology and taxonomic classification.</title>
        <authorList>
            <person name="Goeker M."/>
        </authorList>
    </citation>
    <scope>NUCLEOTIDE SEQUENCE [LARGE SCALE GENOMIC DNA]</scope>
    <source>
        <strain evidence="1 2">DSM 3770</strain>
    </source>
</reference>
<keyword evidence="2" id="KW-1185">Reference proteome</keyword>
<evidence type="ECO:0008006" key="3">
    <source>
        <dbReference type="Google" id="ProtNLM"/>
    </source>
</evidence>
<protein>
    <recommendedName>
        <fullName evidence="3">XRE family transcriptional regulator</fullName>
    </recommendedName>
</protein>